<dbReference type="InterPro" id="IPR013320">
    <property type="entry name" value="ConA-like_dom_sf"/>
</dbReference>
<dbReference type="SUPFAM" id="SSF49899">
    <property type="entry name" value="Concanavalin A-like lectins/glucanases"/>
    <property type="match status" value="1"/>
</dbReference>
<dbReference type="AlphaFoldDB" id="A0A1M2VX56"/>
<protein>
    <recommendedName>
        <fullName evidence="2">Glycosyl hydrolase family 32 C-terminal domain-containing protein</fullName>
    </recommendedName>
</protein>
<proteinExistence type="predicted"/>
<dbReference type="Pfam" id="PF08244">
    <property type="entry name" value="Glyco_hydro_32C"/>
    <property type="match status" value="1"/>
</dbReference>
<sequence length="226" mass="23610">YTDRPGGMAQHDVTPAPQPPRATGSGSGWDLITLPQNLRPVLGEQLASSADLVNSTLAVDYSTVASNAIYFEANVTGVSGASNTSTLDFMILSPISGESVRGGYSFRGDNTFVVDHSGVRGFNNTAFTGTPFTTMSALCTDGTWTLAGVVDRSVLKVFVDRGAASATALFFATQPLTMFTLATAQLPANISVSVAVYAVESAWKAEENGEGLVVGNVTTITTRDKL</sequence>
<dbReference type="Proteomes" id="UP000184267">
    <property type="component" value="Unassembled WGS sequence"/>
</dbReference>
<dbReference type="Gene3D" id="2.60.120.560">
    <property type="entry name" value="Exo-inulinase, domain 1"/>
    <property type="match status" value="1"/>
</dbReference>
<dbReference type="InterPro" id="IPR013189">
    <property type="entry name" value="Glyco_hydro_32_C"/>
</dbReference>
<gene>
    <name evidence="3" type="ORF">TRAPUB_11261</name>
</gene>
<organism evidence="3 4">
    <name type="scientific">Trametes pubescens</name>
    <name type="common">White-rot fungus</name>
    <dbReference type="NCBI Taxonomy" id="154538"/>
    <lineage>
        <taxon>Eukaryota</taxon>
        <taxon>Fungi</taxon>
        <taxon>Dikarya</taxon>
        <taxon>Basidiomycota</taxon>
        <taxon>Agaricomycotina</taxon>
        <taxon>Agaricomycetes</taxon>
        <taxon>Polyporales</taxon>
        <taxon>Polyporaceae</taxon>
        <taxon>Trametes</taxon>
    </lineage>
</organism>
<dbReference type="STRING" id="154538.A0A1M2VX56"/>
<accession>A0A1M2VX56</accession>
<feature type="region of interest" description="Disordered" evidence="1">
    <location>
        <begin position="1"/>
        <end position="29"/>
    </location>
</feature>
<evidence type="ECO:0000313" key="4">
    <source>
        <dbReference type="Proteomes" id="UP000184267"/>
    </source>
</evidence>
<dbReference type="EMBL" id="MNAD01000512">
    <property type="protein sequence ID" value="OJT12191.1"/>
    <property type="molecule type" value="Genomic_DNA"/>
</dbReference>
<reference evidence="3 4" key="1">
    <citation type="submission" date="2016-10" db="EMBL/GenBank/DDBJ databases">
        <title>Genome sequence of the basidiomycete white-rot fungus Trametes pubescens.</title>
        <authorList>
            <person name="Makela M.R."/>
            <person name="Granchi Z."/>
            <person name="Peng M."/>
            <person name="De Vries R.P."/>
            <person name="Grigoriev I."/>
            <person name="Riley R."/>
            <person name="Hilden K."/>
        </authorList>
    </citation>
    <scope>NUCLEOTIDE SEQUENCE [LARGE SCALE GENOMIC DNA]</scope>
    <source>
        <strain evidence="3 4">FBCC735</strain>
    </source>
</reference>
<dbReference type="OrthoDB" id="202537at2759"/>
<evidence type="ECO:0000256" key="1">
    <source>
        <dbReference type="SAM" id="MobiDB-lite"/>
    </source>
</evidence>
<evidence type="ECO:0000259" key="2">
    <source>
        <dbReference type="Pfam" id="PF08244"/>
    </source>
</evidence>
<name>A0A1M2VX56_TRAPU</name>
<evidence type="ECO:0000313" key="3">
    <source>
        <dbReference type="EMBL" id="OJT12191.1"/>
    </source>
</evidence>
<feature type="domain" description="Glycosyl hydrolase family 32 C-terminal" evidence="2">
    <location>
        <begin position="64"/>
        <end position="181"/>
    </location>
</feature>
<feature type="non-terminal residue" evidence="3">
    <location>
        <position position="1"/>
    </location>
</feature>
<keyword evidence="4" id="KW-1185">Reference proteome</keyword>
<comment type="caution">
    <text evidence="3">The sequence shown here is derived from an EMBL/GenBank/DDBJ whole genome shotgun (WGS) entry which is preliminary data.</text>
</comment>